<evidence type="ECO:0000259" key="22">
    <source>
        <dbReference type="SMART" id="SM01003"/>
    </source>
</evidence>
<evidence type="ECO:0000256" key="1">
    <source>
        <dbReference type="ARBA" id="ARBA00004292"/>
    </source>
</evidence>
<evidence type="ECO:0000256" key="17">
    <source>
        <dbReference type="ARBA" id="ARBA00061558"/>
    </source>
</evidence>
<dbReference type="GO" id="GO:0016491">
    <property type="term" value="F:oxidoreductase activity"/>
    <property type="evidence" value="ECO:0007669"/>
    <property type="project" value="InterPro"/>
</dbReference>
<dbReference type="InterPro" id="IPR007698">
    <property type="entry name" value="AlaDH/PNT_NAD(H)-bd"/>
</dbReference>
<dbReference type="SUPFAM" id="SSF52283">
    <property type="entry name" value="Formate/glycerate dehydrogenase catalytic domain-like"/>
    <property type="match status" value="1"/>
</dbReference>
<dbReference type="GO" id="GO:0006740">
    <property type="term" value="P:NADPH regeneration"/>
    <property type="evidence" value="ECO:0007669"/>
    <property type="project" value="TreeGrafter"/>
</dbReference>
<dbReference type="InterPro" id="IPR029035">
    <property type="entry name" value="DHS-like_NAD/FAD-binding_dom"/>
</dbReference>
<comment type="function">
    <text evidence="16">The transhydrogenation between NADH and NADP is coupled to respiration and ATP hydrolysis and functions as a proton pump across the membrane. May play a role in reactive oxygen species (ROS) detoxification in the adrenal gland.</text>
</comment>
<dbReference type="PROSITE" id="PS00837">
    <property type="entry name" value="ALADH_PNT_2"/>
    <property type="match status" value="1"/>
</dbReference>
<feature type="domain" description="Alanine dehydrogenase/pyridine nucleotide transhydrogenase N-terminal" evidence="22">
    <location>
        <begin position="116"/>
        <end position="255"/>
    </location>
</feature>
<dbReference type="AlphaFoldDB" id="A0AA35PP90"/>
<evidence type="ECO:0000256" key="16">
    <source>
        <dbReference type="ARBA" id="ARBA00054910"/>
    </source>
</evidence>
<evidence type="ECO:0000256" key="11">
    <source>
        <dbReference type="ARBA" id="ARBA00022990"/>
    </source>
</evidence>
<comment type="subcellular location">
    <subcellularLocation>
        <location evidence="1">Mitochondrion inner membrane</location>
        <topology evidence="1">Multi-pass membrane protein</topology>
        <orientation evidence="1">Matrix side</orientation>
    </subcellularLocation>
</comment>
<accession>A0AA35PP90</accession>
<keyword evidence="8" id="KW-0809">Transit peptide</keyword>
<dbReference type="Gene3D" id="3.40.50.720">
    <property type="entry name" value="NAD(P)-binding Rossmann-like Domain"/>
    <property type="match status" value="2"/>
</dbReference>
<dbReference type="Pfam" id="PF12769">
    <property type="entry name" value="PNTB_4TM"/>
    <property type="match status" value="1"/>
</dbReference>
<feature type="transmembrane region" description="Helical" evidence="20">
    <location>
        <begin position="859"/>
        <end position="882"/>
    </location>
</feature>
<feature type="transmembrane region" description="Helical" evidence="20">
    <location>
        <begin position="915"/>
        <end position="935"/>
    </location>
</feature>
<dbReference type="NCBIfam" id="NF006942">
    <property type="entry name" value="PRK09424.1"/>
    <property type="match status" value="1"/>
</dbReference>
<reference evidence="23" key="1">
    <citation type="submission" date="2022-12" db="EMBL/GenBank/DDBJ databases">
        <authorList>
            <person name="Alioto T."/>
            <person name="Alioto T."/>
            <person name="Gomez Garrido J."/>
        </authorList>
    </citation>
    <scope>NUCLEOTIDE SEQUENCE</scope>
</reference>
<feature type="transmembrane region" description="Helical" evidence="20">
    <location>
        <begin position="678"/>
        <end position="695"/>
    </location>
</feature>
<dbReference type="CDD" id="cd05304">
    <property type="entry name" value="Rubrum_tdh"/>
    <property type="match status" value="1"/>
</dbReference>
<evidence type="ECO:0000256" key="9">
    <source>
        <dbReference type="ARBA" id="ARBA00022967"/>
    </source>
</evidence>
<evidence type="ECO:0000313" key="24">
    <source>
        <dbReference type="Proteomes" id="UP001178461"/>
    </source>
</evidence>
<evidence type="ECO:0000256" key="18">
    <source>
        <dbReference type="ARBA" id="ARBA00074145"/>
    </source>
</evidence>
<evidence type="ECO:0000256" key="12">
    <source>
        <dbReference type="ARBA" id="ARBA00023027"/>
    </source>
</evidence>
<keyword evidence="9" id="KW-1278">Translocase</keyword>
<gene>
    <name evidence="23" type="ORF">PODLI_1B033177</name>
</gene>
<keyword evidence="5 20" id="KW-0812">Transmembrane</keyword>
<dbReference type="InterPro" id="IPR026255">
    <property type="entry name" value="NADP_transhyd_a"/>
</dbReference>
<organism evidence="23 24">
    <name type="scientific">Podarcis lilfordi</name>
    <name type="common">Lilford's wall lizard</name>
    <dbReference type="NCBI Taxonomy" id="74358"/>
    <lineage>
        <taxon>Eukaryota</taxon>
        <taxon>Metazoa</taxon>
        <taxon>Chordata</taxon>
        <taxon>Craniata</taxon>
        <taxon>Vertebrata</taxon>
        <taxon>Euteleostomi</taxon>
        <taxon>Lepidosauria</taxon>
        <taxon>Squamata</taxon>
        <taxon>Bifurcata</taxon>
        <taxon>Unidentata</taxon>
        <taxon>Episquamata</taxon>
        <taxon>Laterata</taxon>
        <taxon>Lacertibaenia</taxon>
        <taxon>Lacertidae</taxon>
        <taxon>Podarcis</taxon>
    </lineage>
</organism>
<dbReference type="InterPro" id="IPR008143">
    <property type="entry name" value="Ala_DH/PNT_CS2"/>
</dbReference>
<feature type="transmembrane region" description="Helical" evidence="20">
    <location>
        <begin position="613"/>
        <end position="633"/>
    </location>
</feature>
<evidence type="ECO:0000256" key="5">
    <source>
        <dbReference type="ARBA" id="ARBA00022692"/>
    </source>
</evidence>
<dbReference type="InterPro" id="IPR007886">
    <property type="entry name" value="AlaDH/PNT_N"/>
</dbReference>
<evidence type="ECO:0000256" key="15">
    <source>
        <dbReference type="ARBA" id="ARBA00048202"/>
    </source>
</evidence>
<dbReference type="GO" id="GO:0005743">
    <property type="term" value="C:mitochondrial inner membrane"/>
    <property type="evidence" value="ECO:0007669"/>
    <property type="project" value="UniProtKB-SubCell"/>
</dbReference>
<dbReference type="InterPro" id="IPR036291">
    <property type="entry name" value="NAD(P)-bd_dom_sf"/>
</dbReference>
<keyword evidence="6" id="KW-0999">Mitochondrion inner membrane</keyword>
<feature type="transmembrane region" description="Helical" evidence="20">
    <location>
        <begin position="702"/>
        <end position="722"/>
    </location>
</feature>
<dbReference type="Proteomes" id="UP001178461">
    <property type="component" value="Chromosome 14"/>
</dbReference>
<keyword evidence="13" id="KW-0496">Mitochondrion</keyword>
<feature type="transmembrane region" description="Helical" evidence="20">
    <location>
        <begin position="889"/>
        <end position="909"/>
    </location>
</feature>
<feature type="transmembrane region" description="Helical" evidence="20">
    <location>
        <begin position="800"/>
        <end position="823"/>
    </location>
</feature>
<dbReference type="SUPFAM" id="SSF51735">
    <property type="entry name" value="NAD(P)-binding Rossmann-fold domains"/>
    <property type="match status" value="1"/>
</dbReference>
<dbReference type="InterPro" id="IPR008142">
    <property type="entry name" value="AlaDH/PNT_CS1"/>
</dbReference>
<feature type="domain" description="Alanine dehydrogenase/pyridine nucleotide transhydrogenase NAD(H)-binding" evidence="21">
    <location>
        <begin position="264"/>
        <end position="428"/>
    </location>
</feature>
<dbReference type="InterPro" id="IPR024605">
    <property type="entry name" value="NADP_transhyd_a_C"/>
</dbReference>
<dbReference type="PANTHER" id="PTHR10160">
    <property type="entry name" value="NAD(P) TRANSHYDROGENASE"/>
    <property type="match status" value="1"/>
</dbReference>
<evidence type="ECO:0000256" key="20">
    <source>
        <dbReference type="SAM" id="Phobius"/>
    </source>
</evidence>
<dbReference type="EMBL" id="OX395139">
    <property type="protein sequence ID" value="CAI5792863.1"/>
    <property type="molecule type" value="Genomic_DNA"/>
</dbReference>
<dbReference type="EC" id="7.1.1.1" evidence="4"/>
<feature type="transmembrane region" description="Helical" evidence="20">
    <location>
        <begin position="835"/>
        <end position="853"/>
    </location>
</feature>
<feature type="transmembrane region" description="Helical" evidence="20">
    <location>
        <begin position="759"/>
        <end position="780"/>
    </location>
</feature>
<dbReference type="GO" id="GO:0008750">
    <property type="term" value="F:proton-translocating NAD(P)+ transhydrogenase activity"/>
    <property type="evidence" value="ECO:0007669"/>
    <property type="project" value="UniProtKB-EC"/>
</dbReference>
<dbReference type="PROSITE" id="PS00836">
    <property type="entry name" value="ALADH_PNT_1"/>
    <property type="match status" value="1"/>
</dbReference>
<evidence type="ECO:0000256" key="8">
    <source>
        <dbReference type="ARBA" id="ARBA00022946"/>
    </source>
</evidence>
<comment type="catalytic activity">
    <reaction evidence="15">
        <text>NAD(+) + NADPH + H(+)(in) = NADH + NADP(+) + H(+)(out)</text>
        <dbReference type="Rhea" id="RHEA:47992"/>
        <dbReference type="ChEBI" id="CHEBI:15378"/>
        <dbReference type="ChEBI" id="CHEBI:57540"/>
        <dbReference type="ChEBI" id="CHEBI:57783"/>
        <dbReference type="ChEBI" id="CHEBI:57945"/>
        <dbReference type="ChEBI" id="CHEBI:58349"/>
        <dbReference type="EC" id="7.1.1.1"/>
    </reaction>
</comment>
<feature type="transmembrane region" description="Helical" evidence="20">
    <location>
        <begin position="653"/>
        <end position="672"/>
    </location>
</feature>
<keyword evidence="7" id="KW-0521">NADP</keyword>
<evidence type="ECO:0000256" key="10">
    <source>
        <dbReference type="ARBA" id="ARBA00022989"/>
    </source>
</evidence>
<dbReference type="InterPro" id="IPR034300">
    <property type="entry name" value="PNTB-like"/>
</dbReference>
<evidence type="ECO:0000256" key="3">
    <source>
        <dbReference type="ARBA" id="ARBA00011738"/>
    </source>
</evidence>
<comment type="subunit">
    <text evidence="3">Homodimer.</text>
</comment>
<dbReference type="Gene3D" id="3.40.50.1220">
    <property type="entry name" value="TPP-binding domain"/>
    <property type="match status" value="1"/>
</dbReference>
<dbReference type="SUPFAM" id="SSF52467">
    <property type="entry name" value="DHS-like NAD/FAD-binding domain"/>
    <property type="match status" value="1"/>
</dbReference>
<evidence type="ECO:0000256" key="19">
    <source>
        <dbReference type="ARBA" id="ARBA00079255"/>
    </source>
</evidence>
<dbReference type="Pfam" id="PF02233">
    <property type="entry name" value="PNTB"/>
    <property type="match status" value="1"/>
</dbReference>
<dbReference type="FunFam" id="3.40.50.720:FF:000028">
    <property type="entry name" value="NAD(P) transhydrogenase subunit alpha"/>
    <property type="match status" value="1"/>
</dbReference>
<name>A0AA35PP90_9SAUR</name>
<dbReference type="FunFam" id="3.40.50.1220:FF:000002">
    <property type="entry name" value="NAD(P) transhydrogenase subunit beta"/>
    <property type="match status" value="1"/>
</dbReference>
<dbReference type="GO" id="GO:0050661">
    <property type="term" value="F:NADP binding"/>
    <property type="evidence" value="ECO:0007669"/>
    <property type="project" value="TreeGrafter"/>
</dbReference>
<keyword evidence="12" id="KW-0520">NAD</keyword>
<evidence type="ECO:0000259" key="21">
    <source>
        <dbReference type="SMART" id="SM01002"/>
    </source>
</evidence>
<sequence length="1143" mass="120248">MLHYGINVVKVFSWNLGSPPGLPFCVPWGTSTEPAPKDTNNFRATGPTSSAECFVSGTAKMAGLVRCASNSSLPFLLTLNTRTFQPSTGQRSFKTFPTLWSDQSAKGIRYKDLIVGVPKEIYKNEKRVALSPAGVQALVKQGFNVQVEHGAGEEAKFSDDLYKDAGAKIGDLKTVFGSDLVLKVRAPVFNEVLGVHETALLKEKATLVSFIYPAQNPDLLDKLAQRKATVLAMDQVPRVTIAQGYDALSSMANIAGYKAVVLAANHFGRFFTGQITAAGKVPPAKILIIGGGVAGLAAAGAAKSMGAIVRGFDTRPPALEQFKSLGAETLEVSIAEAGEGVGGYAKEMSKEFIEAELALFAKQCKEVDIVISTALIPGKKAPTLITKNMVESMKDGSVIVDLAAEAGGNVETTQPGELHIHKGVVHIGYTDLPSRMATQASSLYSNNILKLLKAISPDKEYFYFEPKDDFDYGTIDHVIRGTMVMKEGKKIFPAPLPKTVPPAAPAKQKTVLELEAEKQASISPFRKTMTSAGVYTTGLTTVLGLGLISPNAAFTQMVTTFGLAGIVGYHTVWGVTPALHSPLMSVTNAISGLTAVGGLVLMGGSYFPSSVPQTLALLAAFVSSVNIAGGFLITQRMLDMFKRPTDPPEYNYLYLLPGGVFVGGYGASLLSGHSIEQMMYLGSGLCCVGALAGLSSQSTSRLGNALGMIGVAGGIAATFGALKPSPEVLAQMSMAMAMGGTMGLTIAKRIEISDLPQLVAAFHSLVGLAAVLTCIAEYMIEYPHLDVHPSANVLKTVAYLGTYIGGVTFSGSLVAYGKLQGILNSAPLLLPGRHYLNAGLLAASVGGMIPFMLSPSYTTGMGCLIGVSGLSSIMGVTLTAAIGGADMPVVITVLNSYSGWALCAEGFLLDNNLMTIVGALIGSSGAILSYIMCVAMNRSLPNVILGGYGTTSTAGGKPMEIVGTHTEVGIDQTVDMIKEANSIIITPGWGLCAAKAQYPIADMVKMLNEQGKKVRFGIHPVAGRMPGQLNVLLAEAGVPYDVVLEMDEINEDFPDTDLTLVIGANDTVNSAAQEDPNSIIAGMPVLEVWKSKQVIVMKRTLGVGYAAVDNPIFYKPNTSMLLGDAKKTCDALQAKIRESISTH</sequence>
<comment type="similarity">
    <text evidence="17">In the C-terminal section; belongs to the PNT beta subunit family.</text>
</comment>
<evidence type="ECO:0000313" key="23">
    <source>
        <dbReference type="EMBL" id="CAI5792863.1"/>
    </source>
</evidence>
<keyword evidence="24" id="KW-1185">Reference proteome</keyword>
<dbReference type="PANTHER" id="PTHR10160:SF30">
    <property type="entry name" value="PROTON-TRANSLOCATING NAD(P)(+) TRANSHYDROGENASE"/>
    <property type="match status" value="1"/>
</dbReference>
<evidence type="ECO:0000256" key="14">
    <source>
        <dbReference type="ARBA" id="ARBA00023136"/>
    </source>
</evidence>
<comment type="similarity">
    <text evidence="2">In the N-terminal section; belongs to the AlaDH/PNT family.</text>
</comment>
<dbReference type="Pfam" id="PF01262">
    <property type="entry name" value="AlaDh_PNT_C"/>
    <property type="match status" value="1"/>
</dbReference>
<dbReference type="SMART" id="SM01003">
    <property type="entry name" value="AlaDh_PNT_N"/>
    <property type="match status" value="1"/>
</dbReference>
<feature type="transmembrane region" description="Helical" evidence="20">
    <location>
        <begin position="587"/>
        <end position="607"/>
    </location>
</feature>
<evidence type="ECO:0000256" key="4">
    <source>
        <dbReference type="ARBA" id="ARBA00012943"/>
    </source>
</evidence>
<feature type="transmembrane region" description="Helical" evidence="20">
    <location>
        <begin position="554"/>
        <end position="575"/>
    </location>
</feature>
<dbReference type="Pfam" id="PF05222">
    <property type="entry name" value="AlaDh_PNT_N"/>
    <property type="match status" value="1"/>
</dbReference>
<keyword evidence="14 20" id="KW-0472">Membrane</keyword>
<evidence type="ECO:0000256" key="6">
    <source>
        <dbReference type="ARBA" id="ARBA00022792"/>
    </source>
</evidence>
<evidence type="ECO:0000256" key="2">
    <source>
        <dbReference type="ARBA" id="ARBA00005624"/>
    </source>
</evidence>
<proteinExistence type="inferred from homology"/>
<keyword evidence="11" id="KW-0007">Acetylation</keyword>
<dbReference type="NCBIfam" id="TIGR00561">
    <property type="entry name" value="pntA"/>
    <property type="match status" value="1"/>
</dbReference>
<keyword evidence="10 20" id="KW-1133">Transmembrane helix</keyword>
<evidence type="ECO:0000256" key="13">
    <source>
        <dbReference type="ARBA" id="ARBA00023128"/>
    </source>
</evidence>
<protein>
    <recommendedName>
        <fullName evidence="18">NAD(P) transhydrogenase, mitochondrial</fullName>
        <ecNumber evidence="4">7.1.1.1</ecNumber>
    </recommendedName>
    <alternativeName>
        <fullName evidence="19">Nicotinamide nucleotide transhydrogenase</fullName>
    </alternativeName>
</protein>
<dbReference type="SMART" id="SM01002">
    <property type="entry name" value="AlaDh_PNT_C"/>
    <property type="match status" value="1"/>
</dbReference>
<evidence type="ECO:0000256" key="7">
    <source>
        <dbReference type="ARBA" id="ARBA00022857"/>
    </source>
</evidence>